<keyword evidence="1" id="KW-0812">Transmembrane</keyword>
<feature type="transmembrane region" description="Helical" evidence="1">
    <location>
        <begin position="18"/>
        <end position="38"/>
    </location>
</feature>
<dbReference type="EMBL" id="JBHRVV010000001">
    <property type="protein sequence ID" value="MFC3458575.1"/>
    <property type="molecule type" value="Genomic_DNA"/>
</dbReference>
<evidence type="ECO:0000313" key="3">
    <source>
        <dbReference type="Proteomes" id="UP001595665"/>
    </source>
</evidence>
<dbReference type="RefSeq" id="WP_379735028.1">
    <property type="nucleotide sequence ID" value="NZ_JBHRVV010000001.1"/>
</dbReference>
<reference evidence="3" key="1">
    <citation type="journal article" date="2019" name="Int. J. Syst. Evol. Microbiol.">
        <title>The Global Catalogue of Microorganisms (GCM) 10K type strain sequencing project: providing services to taxonomists for standard genome sequencing and annotation.</title>
        <authorList>
            <consortium name="The Broad Institute Genomics Platform"/>
            <consortium name="The Broad Institute Genome Sequencing Center for Infectious Disease"/>
            <person name="Wu L."/>
            <person name="Ma J."/>
        </authorList>
    </citation>
    <scope>NUCLEOTIDE SEQUENCE [LARGE SCALE GENOMIC DNA]</scope>
    <source>
        <strain evidence="3">CCM 7480</strain>
    </source>
</reference>
<organism evidence="2 3">
    <name type="scientific">Massilia haematophila</name>
    <dbReference type="NCBI Taxonomy" id="457923"/>
    <lineage>
        <taxon>Bacteria</taxon>
        <taxon>Pseudomonadati</taxon>
        <taxon>Pseudomonadota</taxon>
        <taxon>Betaproteobacteria</taxon>
        <taxon>Burkholderiales</taxon>
        <taxon>Oxalobacteraceae</taxon>
        <taxon>Telluria group</taxon>
        <taxon>Massilia</taxon>
    </lineage>
</organism>
<proteinExistence type="predicted"/>
<keyword evidence="3" id="KW-1185">Reference proteome</keyword>
<dbReference type="Proteomes" id="UP001595665">
    <property type="component" value="Unassembled WGS sequence"/>
</dbReference>
<comment type="caution">
    <text evidence="2">The sequence shown here is derived from an EMBL/GenBank/DDBJ whole genome shotgun (WGS) entry which is preliminary data.</text>
</comment>
<name>A0ABV7PKA5_9BURK</name>
<dbReference type="Pfam" id="PF07254">
    <property type="entry name" value="Cpta_toxin"/>
    <property type="match status" value="1"/>
</dbReference>
<evidence type="ECO:0000256" key="1">
    <source>
        <dbReference type="SAM" id="Phobius"/>
    </source>
</evidence>
<keyword evidence="1" id="KW-1133">Transmembrane helix</keyword>
<sequence length="163" mass="17243">MTAIAISAFVAPSRRLRIGLGVAALVHLGAAIHIAGAWSEDLAFAFPCALFFLLAAISLLYGCTTLTKTHRIDVSGTGAVRLTVQQKVGAGTAIDAATAVTLLPGSLLWPQLMLLRLGGARDRCWVVPVLRDSLAPDEYRALRVAFGTLYGRTVTPESVSEIL</sequence>
<dbReference type="InterPro" id="IPR009883">
    <property type="entry name" value="YgfX"/>
</dbReference>
<keyword evidence="1" id="KW-0472">Membrane</keyword>
<feature type="transmembrane region" description="Helical" evidence="1">
    <location>
        <begin position="44"/>
        <end position="63"/>
    </location>
</feature>
<evidence type="ECO:0000313" key="2">
    <source>
        <dbReference type="EMBL" id="MFC3458575.1"/>
    </source>
</evidence>
<accession>A0ABV7PKA5</accession>
<gene>
    <name evidence="2" type="ORF">ACFOPH_10005</name>
</gene>
<protein>
    <submittedName>
        <fullName evidence="2">Protein YgfX</fullName>
    </submittedName>
</protein>